<keyword evidence="1" id="KW-0808">Transferase</keyword>
<dbReference type="Proteomes" id="UP000590749">
    <property type="component" value="Unassembled WGS sequence"/>
</dbReference>
<dbReference type="InterPro" id="IPR050680">
    <property type="entry name" value="YpeA/RimI_acetyltransf"/>
</dbReference>
<keyword evidence="4" id="KW-0687">Ribonucleoprotein</keyword>
<name>A0A7W5FK67_9ACTN</name>
<gene>
    <name evidence="4" type="ORF">FHR83_008988</name>
</gene>
<dbReference type="GO" id="GO:0005840">
    <property type="term" value="C:ribosome"/>
    <property type="evidence" value="ECO:0007669"/>
    <property type="project" value="UniProtKB-KW"/>
</dbReference>
<dbReference type="InterPro" id="IPR016181">
    <property type="entry name" value="Acyl_CoA_acyltransferase"/>
</dbReference>
<evidence type="ECO:0000256" key="1">
    <source>
        <dbReference type="ARBA" id="ARBA00022679"/>
    </source>
</evidence>
<dbReference type="PANTHER" id="PTHR43420">
    <property type="entry name" value="ACETYLTRANSFERASE"/>
    <property type="match status" value="1"/>
</dbReference>
<evidence type="ECO:0000313" key="5">
    <source>
        <dbReference type="Proteomes" id="UP000590749"/>
    </source>
</evidence>
<organism evidence="4 5">
    <name type="scientific">Actinoplanes campanulatus</name>
    <dbReference type="NCBI Taxonomy" id="113559"/>
    <lineage>
        <taxon>Bacteria</taxon>
        <taxon>Bacillati</taxon>
        <taxon>Actinomycetota</taxon>
        <taxon>Actinomycetes</taxon>
        <taxon>Micromonosporales</taxon>
        <taxon>Micromonosporaceae</taxon>
        <taxon>Actinoplanes</taxon>
    </lineage>
</organism>
<dbReference type="PANTHER" id="PTHR43420:SF44">
    <property type="entry name" value="ACETYLTRANSFERASE YPEA"/>
    <property type="match status" value="1"/>
</dbReference>
<proteinExistence type="predicted"/>
<dbReference type="AlphaFoldDB" id="A0A7W5FK67"/>
<dbReference type="EMBL" id="JACHXF010000035">
    <property type="protein sequence ID" value="MBB3101260.1"/>
    <property type="molecule type" value="Genomic_DNA"/>
</dbReference>
<reference evidence="4 5" key="1">
    <citation type="submission" date="2020-08" db="EMBL/GenBank/DDBJ databases">
        <title>Genomic Encyclopedia of Type Strains, Phase III (KMG-III): the genomes of soil and plant-associated and newly described type strains.</title>
        <authorList>
            <person name="Whitman W."/>
        </authorList>
    </citation>
    <scope>NUCLEOTIDE SEQUENCE [LARGE SCALE GENOMIC DNA]</scope>
    <source>
        <strain evidence="4 5">CECT 3287</strain>
    </source>
</reference>
<dbReference type="GO" id="GO:0016747">
    <property type="term" value="F:acyltransferase activity, transferring groups other than amino-acyl groups"/>
    <property type="evidence" value="ECO:0007669"/>
    <property type="project" value="InterPro"/>
</dbReference>
<dbReference type="Pfam" id="PF24553">
    <property type="entry name" value="Rv0428c_C"/>
    <property type="match status" value="1"/>
</dbReference>
<sequence length="236" mass="25353">MIKIEQHAVTAWPAIDTERTGGWLMRHTPGVTRRRNNAALPPAADRHPERSIDAVESYYRSRGAAVTVQVSPAEEHATLDAALADRGYRHDAPTLVMTASAATTADRLTPVTPVEITPELTPAWRAAYGSAEVSDLVLSRITARTGFASVTVDGEIAALGLFVAGDGLTGVFCMATAPAHRRRGYAAAILHAGAAWSAAHGANTLYLQVENDNDQAKRLYEAAGFTHSHSYHYRIL</sequence>
<protein>
    <submittedName>
        <fullName evidence="4">Ribosomal protein S18 acetylase RimI-like enzyme</fullName>
    </submittedName>
</protein>
<keyword evidence="4" id="KW-0689">Ribosomal protein</keyword>
<evidence type="ECO:0000313" key="4">
    <source>
        <dbReference type="EMBL" id="MBB3101260.1"/>
    </source>
</evidence>
<dbReference type="Gene3D" id="3.40.630.30">
    <property type="match status" value="1"/>
</dbReference>
<evidence type="ECO:0000259" key="3">
    <source>
        <dbReference type="PROSITE" id="PS51186"/>
    </source>
</evidence>
<dbReference type="InterPro" id="IPR056935">
    <property type="entry name" value="Rv0428c-like_C"/>
</dbReference>
<keyword evidence="5" id="KW-1185">Reference proteome</keyword>
<feature type="domain" description="N-acetyltransferase" evidence="3">
    <location>
        <begin position="106"/>
        <end position="236"/>
    </location>
</feature>
<accession>A0A7W5FK67</accession>
<dbReference type="InterPro" id="IPR000182">
    <property type="entry name" value="GNAT_dom"/>
</dbReference>
<comment type="caution">
    <text evidence="4">The sequence shown here is derived from an EMBL/GenBank/DDBJ whole genome shotgun (WGS) entry which is preliminary data.</text>
</comment>
<dbReference type="SUPFAM" id="SSF55729">
    <property type="entry name" value="Acyl-CoA N-acyltransferases (Nat)"/>
    <property type="match status" value="1"/>
</dbReference>
<dbReference type="PROSITE" id="PS51186">
    <property type="entry name" value="GNAT"/>
    <property type="match status" value="1"/>
</dbReference>
<keyword evidence="2" id="KW-0012">Acyltransferase</keyword>
<dbReference type="RefSeq" id="WP_183227646.1">
    <property type="nucleotide sequence ID" value="NZ_BMPW01000043.1"/>
</dbReference>
<evidence type="ECO:0000256" key="2">
    <source>
        <dbReference type="ARBA" id="ARBA00023315"/>
    </source>
</evidence>